<sequence>MQGFSLWRVGAQGVALLSIVIPAQAGIHLEISGWAPAFAGVTSSGGVAGVIPAFAGMTPCGMAGAQGYAPAEGHDY</sequence>
<reference evidence="1 2" key="1">
    <citation type="submission" date="2014-08" db="EMBL/GenBank/DDBJ databases">
        <authorList>
            <person name="Hassan Y.I."/>
            <person name="Lepp D."/>
            <person name="Zhou T."/>
        </authorList>
    </citation>
    <scope>NUCLEOTIDE SEQUENCE [LARGE SCALE GENOMIC DNA]</scope>
    <source>
        <strain evidence="1 2">IFO13584</strain>
    </source>
</reference>
<name>A0A087LYA9_9HYPH</name>
<proteinExistence type="predicted"/>
<gene>
    <name evidence="1" type="ORF">JP75_19830</name>
</gene>
<dbReference type="AlphaFoldDB" id="A0A087LYA9"/>
<dbReference type="STRING" id="46914.JP75_19830"/>
<accession>A0A087LYA9</accession>
<dbReference type="Proteomes" id="UP000028981">
    <property type="component" value="Unassembled WGS sequence"/>
</dbReference>
<evidence type="ECO:0000313" key="1">
    <source>
        <dbReference type="EMBL" id="KFL29612.1"/>
    </source>
</evidence>
<protein>
    <submittedName>
        <fullName evidence="1">Uncharacterized protein</fullName>
    </submittedName>
</protein>
<comment type="caution">
    <text evidence="1">The sequence shown here is derived from an EMBL/GenBank/DDBJ whole genome shotgun (WGS) entry which is preliminary data.</text>
</comment>
<evidence type="ECO:0000313" key="2">
    <source>
        <dbReference type="Proteomes" id="UP000028981"/>
    </source>
</evidence>
<keyword evidence="2" id="KW-1185">Reference proteome</keyword>
<dbReference type="EMBL" id="JQGC01000022">
    <property type="protein sequence ID" value="KFL29612.1"/>
    <property type="molecule type" value="Genomic_DNA"/>
</dbReference>
<organism evidence="1 2">
    <name type="scientific">Devosia riboflavina</name>
    <dbReference type="NCBI Taxonomy" id="46914"/>
    <lineage>
        <taxon>Bacteria</taxon>
        <taxon>Pseudomonadati</taxon>
        <taxon>Pseudomonadota</taxon>
        <taxon>Alphaproteobacteria</taxon>
        <taxon>Hyphomicrobiales</taxon>
        <taxon>Devosiaceae</taxon>
        <taxon>Devosia</taxon>
    </lineage>
</organism>